<dbReference type="EMBL" id="RYFC01000001">
    <property type="protein sequence ID" value="RTZ50476.1"/>
    <property type="molecule type" value="Genomic_DNA"/>
</dbReference>
<dbReference type="Proteomes" id="UP000276953">
    <property type="component" value="Unassembled WGS sequence"/>
</dbReference>
<accession>A0A3S0N6V7</accession>
<comment type="caution">
    <text evidence="1">The sequence shown here is derived from an EMBL/GenBank/DDBJ whole genome shotgun (WGS) entry which is preliminary data.</text>
</comment>
<dbReference type="AlphaFoldDB" id="A0A3S0N6V7"/>
<proteinExistence type="predicted"/>
<reference evidence="1 2" key="1">
    <citation type="submission" date="2018-12" db="EMBL/GenBank/DDBJ databases">
        <title>Draft Genome Sequence of Chryseobacterium arthrosphaerae strain ED882-96 Isolated from the Blood of a Patient with Liver Cirrhosis in Taiwan.</title>
        <authorList>
            <person name="Lin J.-N."/>
            <person name="Lai C.-H."/>
            <person name="Yang C.-H."/>
            <person name="Huang Y.-H."/>
        </authorList>
    </citation>
    <scope>NUCLEOTIDE SEQUENCE [LARGE SCALE GENOMIC DNA]</scope>
    <source>
        <strain evidence="1 2">ED882-96</strain>
    </source>
</reference>
<evidence type="ECO:0000313" key="1">
    <source>
        <dbReference type="EMBL" id="RTZ50476.1"/>
    </source>
</evidence>
<sequence length="58" mass="6417">MLASGDGMKCETAFHVISVTDEYVLLNTFQMAMKSQSLTGKCDYIVFEKISTKSGTLF</sequence>
<protein>
    <submittedName>
        <fullName evidence="1">DUF4919 domain-containing protein</fullName>
    </submittedName>
</protein>
<dbReference type="Pfam" id="PF16266">
    <property type="entry name" value="DUF4919"/>
    <property type="match status" value="1"/>
</dbReference>
<dbReference type="InterPro" id="IPR032578">
    <property type="entry name" value="DUF4919"/>
</dbReference>
<evidence type="ECO:0000313" key="2">
    <source>
        <dbReference type="Proteomes" id="UP000276953"/>
    </source>
</evidence>
<organism evidence="1 2">
    <name type="scientific">Chryseobacterium arthrosphaerae</name>
    <dbReference type="NCBI Taxonomy" id="651561"/>
    <lineage>
        <taxon>Bacteria</taxon>
        <taxon>Pseudomonadati</taxon>
        <taxon>Bacteroidota</taxon>
        <taxon>Flavobacteriia</taxon>
        <taxon>Flavobacteriales</taxon>
        <taxon>Weeksellaceae</taxon>
        <taxon>Chryseobacterium group</taxon>
        <taxon>Chryseobacterium</taxon>
    </lineage>
</organism>
<name>A0A3S0N6V7_9FLAO</name>
<gene>
    <name evidence="1" type="ORF">EJ377_07245</name>
</gene>